<gene>
    <name evidence="2" type="ORF">LPLAT_LOCUS12307</name>
</gene>
<dbReference type="AlphaFoldDB" id="A0AAV2P5Z0"/>
<feature type="region of interest" description="Disordered" evidence="1">
    <location>
        <begin position="1"/>
        <end position="44"/>
    </location>
</feature>
<proteinExistence type="predicted"/>
<evidence type="ECO:0000313" key="3">
    <source>
        <dbReference type="Proteomes" id="UP001497644"/>
    </source>
</evidence>
<organism evidence="2 3">
    <name type="scientific">Lasius platythorax</name>
    <dbReference type="NCBI Taxonomy" id="488582"/>
    <lineage>
        <taxon>Eukaryota</taxon>
        <taxon>Metazoa</taxon>
        <taxon>Ecdysozoa</taxon>
        <taxon>Arthropoda</taxon>
        <taxon>Hexapoda</taxon>
        <taxon>Insecta</taxon>
        <taxon>Pterygota</taxon>
        <taxon>Neoptera</taxon>
        <taxon>Endopterygota</taxon>
        <taxon>Hymenoptera</taxon>
        <taxon>Apocrita</taxon>
        <taxon>Aculeata</taxon>
        <taxon>Formicoidea</taxon>
        <taxon>Formicidae</taxon>
        <taxon>Formicinae</taxon>
        <taxon>Lasius</taxon>
        <taxon>Lasius</taxon>
    </lineage>
</organism>
<dbReference type="Proteomes" id="UP001497644">
    <property type="component" value="Chromosome 7"/>
</dbReference>
<evidence type="ECO:0000256" key="1">
    <source>
        <dbReference type="SAM" id="MobiDB-lite"/>
    </source>
</evidence>
<reference evidence="2" key="1">
    <citation type="submission" date="2024-04" db="EMBL/GenBank/DDBJ databases">
        <authorList>
            <consortium name="Molecular Ecology Group"/>
        </authorList>
    </citation>
    <scope>NUCLEOTIDE SEQUENCE</scope>
</reference>
<keyword evidence="3" id="KW-1185">Reference proteome</keyword>
<sequence>MRLSRCGRVDSAKSSTVMPTPEYVDDDDDDDDDDYDDDDNDATSMGIEPRLVVVIIARHHYRGPSKRIHIPSAAVVTRATIPTPSVVVFTDTRVIT</sequence>
<protein>
    <submittedName>
        <fullName evidence="2">Uncharacterized protein</fullName>
    </submittedName>
</protein>
<name>A0AAV2P5Z0_9HYME</name>
<accession>A0AAV2P5Z0</accession>
<evidence type="ECO:0000313" key="2">
    <source>
        <dbReference type="EMBL" id="CAL1687028.1"/>
    </source>
</evidence>
<feature type="compositionally biased region" description="Acidic residues" evidence="1">
    <location>
        <begin position="23"/>
        <end position="41"/>
    </location>
</feature>
<dbReference type="EMBL" id="OZ034830">
    <property type="protein sequence ID" value="CAL1687028.1"/>
    <property type="molecule type" value="Genomic_DNA"/>
</dbReference>